<evidence type="ECO:0000313" key="3">
    <source>
        <dbReference type="Proteomes" id="UP000287033"/>
    </source>
</evidence>
<dbReference type="OMA" id="IWISKPA"/>
<feature type="compositionally biased region" description="Basic and acidic residues" evidence="1">
    <location>
        <begin position="1105"/>
        <end position="1115"/>
    </location>
</feature>
<dbReference type="Proteomes" id="UP000287033">
    <property type="component" value="Unassembled WGS sequence"/>
</dbReference>
<comment type="caution">
    <text evidence="2">The sequence shown here is derived from an EMBL/GenBank/DDBJ whole genome shotgun (WGS) entry which is preliminary data.</text>
</comment>
<evidence type="ECO:0008006" key="4">
    <source>
        <dbReference type="Google" id="ProtNLM"/>
    </source>
</evidence>
<evidence type="ECO:0000256" key="1">
    <source>
        <dbReference type="SAM" id="MobiDB-lite"/>
    </source>
</evidence>
<dbReference type="PANTHER" id="PTHR46810:SF1">
    <property type="entry name" value="INACTIVE POLYGLYCYLASE TTLL10"/>
    <property type="match status" value="1"/>
</dbReference>
<reference evidence="2 3" key="1">
    <citation type="journal article" date="2018" name="Nat. Ecol. Evol.">
        <title>Shark genomes provide insights into elasmobranch evolution and the origin of vertebrates.</title>
        <authorList>
            <person name="Hara Y"/>
            <person name="Yamaguchi K"/>
            <person name="Onimaru K"/>
            <person name="Kadota M"/>
            <person name="Koyanagi M"/>
            <person name="Keeley SD"/>
            <person name="Tatsumi K"/>
            <person name="Tanaka K"/>
            <person name="Motone F"/>
            <person name="Kageyama Y"/>
            <person name="Nozu R"/>
            <person name="Adachi N"/>
            <person name="Nishimura O"/>
            <person name="Nakagawa R"/>
            <person name="Tanegashima C"/>
            <person name="Kiyatake I"/>
            <person name="Matsumoto R"/>
            <person name="Murakumo K"/>
            <person name="Nishida K"/>
            <person name="Terakita A"/>
            <person name="Kuratani S"/>
            <person name="Sato K"/>
            <person name="Hyodo S Kuraku.S."/>
        </authorList>
    </citation>
    <scope>NUCLEOTIDE SEQUENCE [LARGE SCALE GENOMIC DNA]</scope>
</reference>
<proteinExistence type="predicted"/>
<dbReference type="InterPro" id="IPR027752">
    <property type="entry name" value="TTLL10"/>
</dbReference>
<feature type="region of interest" description="Disordered" evidence="1">
    <location>
        <begin position="1103"/>
        <end position="1122"/>
    </location>
</feature>
<organism evidence="2 3">
    <name type="scientific">Chiloscyllium punctatum</name>
    <name type="common">Brownbanded bambooshark</name>
    <name type="synonym">Hemiscyllium punctatum</name>
    <dbReference type="NCBI Taxonomy" id="137246"/>
    <lineage>
        <taxon>Eukaryota</taxon>
        <taxon>Metazoa</taxon>
        <taxon>Chordata</taxon>
        <taxon>Craniata</taxon>
        <taxon>Vertebrata</taxon>
        <taxon>Chondrichthyes</taxon>
        <taxon>Elasmobranchii</taxon>
        <taxon>Galeomorphii</taxon>
        <taxon>Galeoidea</taxon>
        <taxon>Orectolobiformes</taxon>
        <taxon>Hemiscylliidae</taxon>
        <taxon>Chiloscyllium</taxon>
    </lineage>
</organism>
<dbReference type="OrthoDB" id="202825at2759"/>
<dbReference type="PROSITE" id="PS51221">
    <property type="entry name" value="TTL"/>
    <property type="match status" value="2"/>
</dbReference>
<gene>
    <name evidence="2" type="ORF">chiPu_0001913</name>
</gene>
<sequence>MWNFCNTTESKQMLNQIPNNKVLTTKFGLCSSLKDNERIMNKYGRIMFSKFMKLDEFYPETYRMDLKSERYAFHRVFREGQTWISKPAESSQGRGIFLLRTLNDITAFFKKLESVEENPYFRMCSYNSPLSRIVQRYVAEPLLLEGRKFDVRSYFLIACTSPYVTFFRHGYAKLTCNEYNPNSDDLTDHLTNQFIQKKNPLYNEMKEDTIWSMERLNDYINEKYMEAKRLPRDWVFTVFTKRTQQIMTQCFIATKARLGRKLGYFDLLGFDIMIDQNFKVWLLEINSNPSLQMNCEILKSVIPKVINEALDLIFEIFTKCSKGLYIMPLEAQKEFVLLYNGSPKEPFEKRFKARLEYRISERATILKRPQKADNRPQIKVLTSLEFIPTMNHCSPEEQLEDELMSIKGCDTALRIIADVEGSLIKDVQNVPAEEIICVINDTGIINNWTSNSTETQRNQSLPEIVNTCTDGDATWEDKSKTTAVKLQEEIKKPLLNQAVQAMFYRAVGFSKPRKGIDASQCKLENARSRNSICHLKARGDVSPRPNKPKKVDDYKNFRPIFYVSGTNGTDLVISFCENRGWKRMYDNDRADYLLKWCEINTPNNFQCFQEGKQLLNQIPNDKLLTTKVGLCSSLKTYDQLATKRTKIIYPRVLKMEEFYPETYRMDVKSERLAFFQIMEDVPIWISKPAGSNLGKGIFLLKCQEDFLDFRAKLESIEKNTSSKMYCYGLPSNRIVQRYLHKPLLLEGRKFDVRSYFLIASTSPHMIFFRHGYVKLACNQYDPYSDDLTSHLTNQFVQKKNPLYSEMKEDTVWSMEHLNDYINKHYMKEMDLPKDWVFTVFEKRMQKIMIQCFFAVKGKLECKLGYFNLLGCDFIVDQNFKIWLLEMNANPSLQRHCEVLKTVIPKLVYEALDVVLEIFKKCSKGLHVLPLQSQKEFVLIYNGDHQEKLTRSLPRTESNVSPTILKQPCRVAVGSVKCTEKSPMQKSMTSSNPAVASAKILQNKLSFVPYAKLPAISLTVKQNTSKTNFPANFQLAAASPGENSQLKSDRHGSAFKKIPMTTQLKPLVTRNPHSSSHPRQSLVSNSLLVSGTFHPKYINTMVAKSSEMKMSSKENKTPSGDAA</sequence>
<keyword evidence="3" id="KW-1185">Reference proteome</keyword>
<dbReference type="AlphaFoldDB" id="A0A401RZC2"/>
<dbReference type="SUPFAM" id="SSF56059">
    <property type="entry name" value="Glutathione synthetase ATP-binding domain-like"/>
    <property type="match status" value="2"/>
</dbReference>
<name>A0A401RZC2_CHIPU</name>
<dbReference type="InterPro" id="IPR004344">
    <property type="entry name" value="TTL/TTLL_fam"/>
</dbReference>
<dbReference type="PANTHER" id="PTHR46810">
    <property type="entry name" value="INACTIVE POLYGLYCYLASE TTLL10"/>
    <property type="match status" value="1"/>
</dbReference>
<protein>
    <recommendedName>
        <fullName evidence="4">ATP-grasp domain-containing protein</fullName>
    </recommendedName>
</protein>
<dbReference type="EMBL" id="BEZZ01000032">
    <property type="protein sequence ID" value="GCC23517.1"/>
    <property type="molecule type" value="Genomic_DNA"/>
</dbReference>
<dbReference type="Pfam" id="PF03133">
    <property type="entry name" value="TTL"/>
    <property type="match status" value="2"/>
</dbReference>
<dbReference type="GO" id="GO:0070737">
    <property type="term" value="F:protein-glycine ligase activity, elongating"/>
    <property type="evidence" value="ECO:0007669"/>
    <property type="project" value="TreeGrafter"/>
</dbReference>
<accession>A0A401RZC2</accession>
<dbReference type="STRING" id="137246.A0A401RZC2"/>
<dbReference type="Gene3D" id="3.30.470.20">
    <property type="entry name" value="ATP-grasp fold, B domain"/>
    <property type="match status" value="2"/>
</dbReference>
<evidence type="ECO:0000313" key="2">
    <source>
        <dbReference type="EMBL" id="GCC23517.1"/>
    </source>
</evidence>
<feature type="region of interest" description="Disordered" evidence="1">
    <location>
        <begin position="1039"/>
        <end position="1058"/>
    </location>
</feature>